<dbReference type="SUPFAM" id="SSF88697">
    <property type="entry name" value="PUA domain-like"/>
    <property type="match status" value="1"/>
</dbReference>
<gene>
    <name evidence="2" type="ORF">Cabys_2390</name>
    <name evidence="3" type="ORF">Calab_3465</name>
</gene>
<name>H1XWT8_CALAY</name>
<dbReference type="HOGENOM" id="CLU_041799_2_2_0"/>
<dbReference type="RefSeq" id="WP_006930533.1">
    <property type="nucleotide sequence ID" value="NZ_CM001402.1"/>
</dbReference>
<dbReference type="InParanoid" id="H1XWT8"/>
<dbReference type="InterPro" id="IPR002740">
    <property type="entry name" value="EVE_domain"/>
</dbReference>
<evidence type="ECO:0000259" key="1">
    <source>
        <dbReference type="Pfam" id="PF01878"/>
    </source>
</evidence>
<proteinExistence type="predicted"/>
<evidence type="ECO:0000313" key="5">
    <source>
        <dbReference type="Proteomes" id="UP000183868"/>
    </source>
</evidence>
<dbReference type="AlphaFoldDB" id="H1XWT8"/>
<dbReference type="Proteomes" id="UP000183868">
    <property type="component" value="Chromosome"/>
</dbReference>
<dbReference type="KEGG" id="caby:Cabys_2390"/>
<evidence type="ECO:0000313" key="4">
    <source>
        <dbReference type="Proteomes" id="UP000004671"/>
    </source>
</evidence>
<dbReference type="PANTHER" id="PTHR14087:SF7">
    <property type="entry name" value="THYMOCYTE NUCLEAR PROTEIN 1"/>
    <property type="match status" value="1"/>
</dbReference>
<evidence type="ECO:0000313" key="2">
    <source>
        <dbReference type="EMBL" id="APF19139.1"/>
    </source>
</evidence>
<keyword evidence="4" id="KW-1185">Reference proteome</keyword>
<dbReference type="InterPro" id="IPR052181">
    <property type="entry name" value="5hmC_binding"/>
</dbReference>
<sequence length="157" mass="18444">MKYWLFKSEPSAYSWEDLKNEAQRTVFWDGVRNYQARNLLRDEVKKGDLLFFYHSVAKPQAIVGIARVVKEASPDPTAFDPESDYFDPKSDPQHPRWYGVEIMAIQEFNPPITRDELKKIPQLENMMLLKKGSRLSIQPVTEEEWQAIIAFRRPIDL</sequence>
<reference evidence="3 4" key="1">
    <citation type="submission" date="2011-09" db="EMBL/GenBank/DDBJ databases">
        <title>The permanent draft genome of Caldithrix abyssi DSM 13497.</title>
        <authorList>
            <consortium name="US DOE Joint Genome Institute (JGI-PGF)"/>
            <person name="Lucas S."/>
            <person name="Han J."/>
            <person name="Lapidus A."/>
            <person name="Bruce D."/>
            <person name="Goodwin L."/>
            <person name="Pitluck S."/>
            <person name="Peters L."/>
            <person name="Kyrpides N."/>
            <person name="Mavromatis K."/>
            <person name="Ivanova N."/>
            <person name="Mikhailova N."/>
            <person name="Chertkov O."/>
            <person name="Detter J.C."/>
            <person name="Tapia R."/>
            <person name="Han C."/>
            <person name="Land M."/>
            <person name="Hauser L."/>
            <person name="Markowitz V."/>
            <person name="Cheng J.-F."/>
            <person name="Hugenholtz P."/>
            <person name="Woyke T."/>
            <person name="Wu D."/>
            <person name="Spring S."/>
            <person name="Brambilla E."/>
            <person name="Klenk H.-P."/>
            <person name="Eisen J.A."/>
        </authorList>
    </citation>
    <scope>NUCLEOTIDE SEQUENCE [LARGE SCALE GENOMIC DNA]</scope>
    <source>
        <strain evidence="3 4">DSM 13497</strain>
    </source>
</reference>
<dbReference type="EMBL" id="CP018099">
    <property type="protein sequence ID" value="APF19139.1"/>
    <property type="molecule type" value="Genomic_DNA"/>
</dbReference>
<dbReference type="Proteomes" id="UP000004671">
    <property type="component" value="Chromosome"/>
</dbReference>
<accession>H1XWT8</accession>
<dbReference type="CDD" id="cd21133">
    <property type="entry name" value="EVE"/>
    <property type="match status" value="1"/>
</dbReference>
<dbReference type="Pfam" id="PF01878">
    <property type="entry name" value="EVE"/>
    <property type="match status" value="1"/>
</dbReference>
<dbReference type="OrthoDB" id="9791347at2"/>
<organism evidence="3 4">
    <name type="scientific">Caldithrix abyssi DSM 13497</name>
    <dbReference type="NCBI Taxonomy" id="880073"/>
    <lineage>
        <taxon>Bacteria</taxon>
        <taxon>Pseudomonadati</taxon>
        <taxon>Calditrichota</taxon>
        <taxon>Calditrichia</taxon>
        <taxon>Calditrichales</taxon>
        <taxon>Calditrichaceae</taxon>
        <taxon>Caldithrix</taxon>
    </lineage>
</organism>
<evidence type="ECO:0000313" key="3">
    <source>
        <dbReference type="EMBL" id="EHO43064.1"/>
    </source>
</evidence>
<dbReference type="STRING" id="880073.Cabys_2390"/>
<feature type="domain" description="EVE" evidence="1">
    <location>
        <begin position="2"/>
        <end position="150"/>
    </location>
</feature>
<dbReference type="InterPro" id="IPR015947">
    <property type="entry name" value="PUA-like_sf"/>
</dbReference>
<dbReference type="EMBL" id="CM001402">
    <property type="protein sequence ID" value="EHO43064.1"/>
    <property type="molecule type" value="Genomic_DNA"/>
</dbReference>
<reference evidence="2 5" key="2">
    <citation type="submission" date="2016-11" db="EMBL/GenBank/DDBJ databases">
        <title>Genomic analysis of Caldithrix abyssi and proposal of a novel bacterial phylum Caldithrichaeota.</title>
        <authorList>
            <person name="Kublanov I."/>
            <person name="Sigalova O."/>
            <person name="Gavrilov S."/>
            <person name="Lebedinsky A."/>
            <person name="Ivanova N."/>
            <person name="Daum C."/>
            <person name="Reddy T."/>
            <person name="Klenk H.P."/>
            <person name="Goker M."/>
            <person name="Reva O."/>
            <person name="Miroshnichenko M."/>
            <person name="Kyprides N."/>
            <person name="Woyke T."/>
            <person name="Gelfand M."/>
        </authorList>
    </citation>
    <scope>NUCLEOTIDE SEQUENCE [LARGE SCALE GENOMIC DNA]</scope>
    <source>
        <strain evidence="2 5">LF13</strain>
    </source>
</reference>
<protein>
    <submittedName>
        <fullName evidence="2">Putative RNA-binding protein, contains PUA-like domain</fullName>
    </submittedName>
</protein>
<dbReference type="PaxDb" id="880073-Calab_3465"/>
<dbReference type="PANTHER" id="PTHR14087">
    <property type="entry name" value="THYMOCYTE NUCLEAR PROTEIN 1"/>
    <property type="match status" value="1"/>
</dbReference>
<dbReference type="Gene3D" id="3.10.590.10">
    <property type="entry name" value="ph1033 like domains"/>
    <property type="match status" value="1"/>
</dbReference>
<dbReference type="eggNOG" id="COG2947">
    <property type="taxonomic scope" value="Bacteria"/>
</dbReference>
<dbReference type="InterPro" id="IPR047197">
    <property type="entry name" value="THYN1-like_EVE"/>
</dbReference>